<feature type="transmembrane region" description="Helical" evidence="1">
    <location>
        <begin position="62"/>
        <end position="79"/>
    </location>
</feature>
<evidence type="ECO:0008006" key="4">
    <source>
        <dbReference type="Google" id="ProtNLM"/>
    </source>
</evidence>
<evidence type="ECO:0000313" key="2">
    <source>
        <dbReference type="EMBL" id="HJA99184.1"/>
    </source>
</evidence>
<name>A0A9D2RK66_9BACT</name>
<accession>A0A9D2RK66</accession>
<feature type="transmembrane region" description="Helical" evidence="1">
    <location>
        <begin position="6"/>
        <end position="29"/>
    </location>
</feature>
<proteinExistence type="predicted"/>
<feature type="transmembrane region" description="Helical" evidence="1">
    <location>
        <begin position="233"/>
        <end position="251"/>
    </location>
</feature>
<evidence type="ECO:0000313" key="3">
    <source>
        <dbReference type="Proteomes" id="UP000824259"/>
    </source>
</evidence>
<dbReference type="AlphaFoldDB" id="A0A9D2RK66"/>
<keyword evidence="1" id="KW-0812">Transmembrane</keyword>
<dbReference type="Proteomes" id="UP000824259">
    <property type="component" value="Unassembled WGS sequence"/>
</dbReference>
<comment type="caution">
    <text evidence="2">The sequence shown here is derived from an EMBL/GenBank/DDBJ whole genome shotgun (WGS) entry which is preliminary data.</text>
</comment>
<reference evidence="2" key="1">
    <citation type="journal article" date="2021" name="PeerJ">
        <title>Extensive microbial diversity within the chicken gut microbiome revealed by metagenomics and culture.</title>
        <authorList>
            <person name="Gilroy R."/>
            <person name="Ravi A."/>
            <person name="Getino M."/>
            <person name="Pursley I."/>
            <person name="Horton D.L."/>
            <person name="Alikhan N.F."/>
            <person name="Baker D."/>
            <person name="Gharbi K."/>
            <person name="Hall N."/>
            <person name="Watson M."/>
            <person name="Adriaenssens E.M."/>
            <person name="Foster-Nyarko E."/>
            <person name="Jarju S."/>
            <person name="Secka A."/>
            <person name="Antonio M."/>
            <person name="Oren A."/>
            <person name="Chaudhuri R.R."/>
            <person name="La Ragione R."/>
            <person name="Hildebrand F."/>
            <person name="Pallen M.J."/>
        </authorList>
    </citation>
    <scope>NUCLEOTIDE SEQUENCE</scope>
    <source>
        <strain evidence="2">CHK169-11906</strain>
    </source>
</reference>
<keyword evidence="1" id="KW-0472">Membrane</keyword>
<evidence type="ECO:0000256" key="1">
    <source>
        <dbReference type="SAM" id="Phobius"/>
    </source>
</evidence>
<sequence>MGNALSYHSFILGLICVAAVIIVFFYFIYRKNNKLHDIIHFIRSPQENCTTDLRVGSVMSSFLWYLIITLLFGISYHFVDLVLFNESLPSSSISDIQTMLPLGVILIIPPLLEETAFRLPLKRKRIFITLSITAITFILSAPVFSTSVYEIVWQKPVLCAVLAIIFWFWGYKWIQRADFRIWFWLMTILFSILHIMNYDLSTLSFSEWERIILMEAIKIPSALLLGYTRLKHGFFISVAFHLLNNLTPFILKNFI</sequence>
<reference evidence="2" key="2">
    <citation type="submission" date="2021-04" db="EMBL/GenBank/DDBJ databases">
        <authorList>
            <person name="Gilroy R."/>
        </authorList>
    </citation>
    <scope>NUCLEOTIDE SEQUENCE</scope>
    <source>
        <strain evidence="2">CHK169-11906</strain>
    </source>
</reference>
<feature type="transmembrane region" description="Helical" evidence="1">
    <location>
        <begin position="126"/>
        <end position="145"/>
    </location>
</feature>
<gene>
    <name evidence="2" type="ORF">H9779_06265</name>
</gene>
<dbReference type="EMBL" id="DWYR01000016">
    <property type="protein sequence ID" value="HJA99184.1"/>
    <property type="molecule type" value="Genomic_DNA"/>
</dbReference>
<feature type="transmembrane region" description="Helical" evidence="1">
    <location>
        <begin position="99"/>
        <end position="119"/>
    </location>
</feature>
<organism evidence="2 3">
    <name type="scientific">Candidatus Alistipes avicola</name>
    <dbReference type="NCBI Taxonomy" id="2838432"/>
    <lineage>
        <taxon>Bacteria</taxon>
        <taxon>Pseudomonadati</taxon>
        <taxon>Bacteroidota</taxon>
        <taxon>Bacteroidia</taxon>
        <taxon>Bacteroidales</taxon>
        <taxon>Rikenellaceae</taxon>
        <taxon>Alistipes</taxon>
    </lineage>
</organism>
<feature type="transmembrane region" description="Helical" evidence="1">
    <location>
        <begin position="151"/>
        <end position="169"/>
    </location>
</feature>
<feature type="transmembrane region" description="Helical" evidence="1">
    <location>
        <begin position="181"/>
        <end position="198"/>
    </location>
</feature>
<keyword evidence="1" id="KW-1133">Transmembrane helix</keyword>
<protein>
    <recommendedName>
        <fullName evidence="4">CPBP family intramembrane metalloprotease</fullName>
    </recommendedName>
</protein>